<organism evidence="1 2">
    <name type="scientific">Brevundimonas olei</name>
    <dbReference type="NCBI Taxonomy" id="657642"/>
    <lineage>
        <taxon>Bacteria</taxon>
        <taxon>Pseudomonadati</taxon>
        <taxon>Pseudomonadota</taxon>
        <taxon>Alphaproteobacteria</taxon>
        <taxon>Caulobacterales</taxon>
        <taxon>Caulobacteraceae</taxon>
        <taxon>Brevundimonas</taxon>
    </lineage>
</organism>
<dbReference type="EMBL" id="CP146369">
    <property type="protein sequence ID" value="WWT54813.1"/>
    <property type="molecule type" value="Genomic_DNA"/>
</dbReference>
<evidence type="ECO:0000313" key="1">
    <source>
        <dbReference type="EMBL" id="WWT54813.1"/>
    </source>
</evidence>
<evidence type="ECO:0000313" key="2">
    <source>
        <dbReference type="Proteomes" id="UP001363460"/>
    </source>
</evidence>
<proteinExistence type="predicted"/>
<dbReference type="Proteomes" id="UP001363460">
    <property type="component" value="Chromosome"/>
</dbReference>
<protein>
    <submittedName>
        <fullName evidence="1">Uncharacterized protein</fullName>
    </submittedName>
</protein>
<sequence>MSRTPKPPAAAPAPEPVVASISLSNLPAVAALIVLLDAMRALVSFPSRPVPDTLVEGVLNARRQFNEALSAPFEPVAVTGSDAYDDAWIGERFDKFASLIDERFGFLEKAGETRDEALKTGLAAIDERFEGLDEALKARFAAFDEAGNASAGELASLQSRLAALEARATAQAKD</sequence>
<keyword evidence="2" id="KW-1185">Reference proteome</keyword>
<name>A0ABZ2ICV2_9CAUL</name>
<accession>A0ABZ2ICV2</accession>
<gene>
    <name evidence="1" type="ORF">V8J38_16420</name>
</gene>
<dbReference type="RefSeq" id="WP_338577224.1">
    <property type="nucleotide sequence ID" value="NZ_CP146369.1"/>
</dbReference>
<reference evidence="1 2" key="1">
    <citation type="submission" date="2024-02" db="EMBL/GenBank/DDBJ databases">
        <title>Distribution and functional of Brevundimonas-related endobacteria within Verticillium dahliae.</title>
        <authorList>
            <person name="Zeng H."/>
        </authorList>
    </citation>
    <scope>NUCLEOTIDE SEQUENCE [LARGE SCALE GENOMIC DNA]</scope>
    <source>
        <strain evidence="1 2">TRM 44200</strain>
    </source>
</reference>